<reference evidence="4" key="1">
    <citation type="submission" date="2018-05" db="EMBL/GenBank/DDBJ databases">
        <authorList>
            <person name="Klenk H.-P."/>
            <person name="Huntemann M."/>
            <person name="Clum A."/>
            <person name="Pillay M."/>
            <person name="Palaniappan K."/>
            <person name="Varghese N."/>
            <person name="Mikhailova N."/>
            <person name="Stamatis D."/>
            <person name="Reddy T."/>
            <person name="Daum C."/>
            <person name="Shapiro N."/>
            <person name="Ivanova N."/>
            <person name="Kyrpides N."/>
            <person name="Woyke T."/>
        </authorList>
    </citation>
    <scope>NUCLEOTIDE SEQUENCE [LARGE SCALE GENOMIC DNA]</scope>
    <source>
        <strain evidence="4">DSM 45417</strain>
    </source>
</reference>
<keyword evidence="4" id="KW-1185">Reference proteome</keyword>
<name>A0A317QH51_9ACTN</name>
<evidence type="ECO:0000259" key="2">
    <source>
        <dbReference type="SMART" id="SM00507"/>
    </source>
</evidence>
<keyword evidence="3" id="KW-0378">Hydrolase</keyword>
<dbReference type="Pfam" id="PF02720">
    <property type="entry name" value="DUF222"/>
    <property type="match status" value="1"/>
</dbReference>
<dbReference type="CDD" id="cd00085">
    <property type="entry name" value="HNHc"/>
    <property type="match status" value="1"/>
</dbReference>
<dbReference type="EMBL" id="QGTX01000001">
    <property type="protein sequence ID" value="PWW22147.1"/>
    <property type="molecule type" value="Genomic_DNA"/>
</dbReference>
<dbReference type="OrthoDB" id="5173535at2"/>
<dbReference type="InterPro" id="IPR003615">
    <property type="entry name" value="HNH_nuc"/>
</dbReference>
<dbReference type="Pfam" id="PF01844">
    <property type="entry name" value="HNH"/>
    <property type="match status" value="1"/>
</dbReference>
<dbReference type="GO" id="GO:0004519">
    <property type="term" value="F:endonuclease activity"/>
    <property type="evidence" value="ECO:0007669"/>
    <property type="project" value="UniProtKB-KW"/>
</dbReference>
<comment type="caution">
    <text evidence="3">The sequence shown here is derived from an EMBL/GenBank/DDBJ whole genome shotgun (WGS) entry which is preliminary data.</text>
</comment>
<dbReference type="SMART" id="SM00507">
    <property type="entry name" value="HNHc"/>
    <property type="match status" value="1"/>
</dbReference>
<keyword evidence="3" id="KW-0255">Endonuclease</keyword>
<feature type="domain" description="HNH nuclease" evidence="2">
    <location>
        <begin position="302"/>
        <end position="354"/>
    </location>
</feature>
<keyword evidence="3" id="KW-0540">Nuclease</keyword>
<dbReference type="GO" id="GO:0003676">
    <property type="term" value="F:nucleic acid binding"/>
    <property type="evidence" value="ECO:0007669"/>
    <property type="project" value="InterPro"/>
</dbReference>
<evidence type="ECO:0000313" key="4">
    <source>
        <dbReference type="Proteomes" id="UP000246661"/>
    </source>
</evidence>
<gene>
    <name evidence="3" type="ORF">JD79_01295</name>
</gene>
<sequence>MCSGDLGSGDVLDDVAALVAERNRIDATLARRVRAVELSQAPERDGLTSMASWLRGHCRLSAAEAARLVRNGRALAHLPALAEAHDAGLVSAEQVAAAARAVTPARLAAAAEQGVELAVIDAVVTGVAVEQPHGDLVQVVQRYCDDLDPDGPEPDPTEGRSLTLARHADGSLSIRGELDAVGGERLQAALEAHVQADRPAGDERTRAQRQGDALVQLCDNVLAAGGLPTLRGHRPQVAVVVKLEDLADPATGRGAAEMGSGAVISAARARWLACDGAVSRVVFGPDGAPLDLGHAHRLADRHLRRAAELRDGGCVFAGCGAPTHWCDVHHLVHWIDGGETSLENSALLCERHHTKVHHGFRVERRPDGRWHTWRPDGTEITPPAALVAA</sequence>
<evidence type="ECO:0000313" key="3">
    <source>
        <dbReference type="EMBL" id="PWW22147.1"/>
    </source>
</evidence>
<dbReference type="Proteomes" id="UP000246661">
    <property type="component" value="Unassembled WGS sequence"/>
</dbReference>
<dbReference type="Gene3D" id="1.10.30.50">
    <property type="match status" value="1"/>
</dbReference>
<protein>
    <submittedName>
        <fullName evidence="3">HNH endonuclease</fullName>
    </submittedName>
</protein>
<accession>A0A317QH51</accession>
<dbReference type="InterPro" id="IPR003870">
    <property type="entry name" value="DUF222"/>
</dbReference>
<dbReference type="RefSeq" id="WP_110004832.1">
    <property type="nucleotide sequence ID" value="NZ_QGTX01000001.1"/>
</dbReference>
<dbReference type="InterPro" id="IPR002711">
    <property type="entry name" value="HNH"/>
</dbReference>
<comment type="similarity">
    <text evidence="1">Belongs to the Rv1128c/1148c/1588c/1702c/1945/3466 family.</text>
</comment>
<dbReference type="AlphaFoldDB" id="A0A317QH51"/>
<organism evidence="3 4">
    <name type="scientific">Geodermatophilus normandii</name>
    <dbReference type="NCBI Taxonomy" id="1137989"/>
    <lineage>
        <taxon>Bacteria</taxon>
        <taxon>Bacillati</taxon>
        <taxon>Actinomycetota</taxon>
        <taxon>Actinomycetes</taxon>
        <taxon>Geodermatophilales</taxon>
        <taxon>Geodermatophilaceae</taxon>
        <taxon>Geodermatophilus</taxon>
    </lineage>
</organism>
<evidence type="ECO:0000256" key="1">
    <source>
        <dbReference type="ARBA" id="ARBA00023450"/>
    </source>
</evidence>
<proteinExistence type="inferred from homology"/>
<dbReference type="GO" id="GO:0008270">
    <property type="term" value="F:zinc ion binding"/>
    <property type="evidence" value="ECO:0007669"/>
    <property type="project" value="InterPro"/>
</dbReference>